<dbReference type="CDD" id="cd17324">
    <property type="entry name" value="MFS_NepI_like"/>
    <property type="match status" value="1"/>
</dbReference>
<dbReference type="AlphaFoldDB" id="A0A2N5CQJ5"/>
<feature type="domain" description="Major facilitator superfamily (MFS) profile" evidence="7">
    <location>
        <begin position="27"/>
        <end position="401"/>
    </location>
</feature>
<evidence type="ECO:0000256" key="4">
    <source>
        <dbReference type="ARBA" id="ARBA00022989"/>
    </source>
</evidence>
<evidence type="ECO:0000256" key="1">
    <source>
        <dbReference type="ARBA" id="ARBA00004651"/>
    </source>
</evidence>
<feature type="transmembrane region" description="Helical" evidence="6">
    <location>
        <begin position="376"/>
        <end position="396"/>
    </location>
</feature>
<dbReference type="Proteomes" id="UP000281192">
    <property type="component" value="Chromosome"/>
</dbReference>
<dbReference type="GO" id="GO:0022857">
    <property type="term" value="F:transmembrane transporter activity"/>
    <property type="evidence" value="ECO:0007669"/>
    <property type="project" value="InterPro"/>
</dbReference>
<feature type="transmembrane region" description="Helical" evidence="6">
    <location>
        <begin position="151"/>
        <end position="173"/>
    </location>
</feature>
<dbReference type="InterPro" id="IPR020846">
    <property type="entry name" value="MFS_dom"/>
</dbReference>
<feature type="transmembrane region" description="Helical" evidence="6">
    <location>
        <begin position="23"/>
        <end position="44"/>
    </location>
</feature>
<keyword evidence="11" id="KW-1185">Reference proteome</keyword>
<dbReference type="RefSeq" id="WP_101714197.1">
    <property type="nucleotide sequence ID" value="NZ_CP026100.1"/>
</dbReference>
<gene>
    <name evidence="8" type="ORF">C1707_21910</name>
    <name evidence="9" type="ORF">CFHF_17070</name>
</gene>
<dbReference type="PANTHER" id="PTHR43124:SF5">
    <property type="entry name" value="PURINE RIBONUCLEOSIDE EFFLUX PUMP NEPI"/>
    <property type="match status" value="1"/>
</dbReference>
<protein>
    <submittedName>
        <fullName evidence="9">MFS transporter</fullName>
    </submittedName>
</protein>
<sequence length="413" mass="40932">MQSSGLAERLDEVDVAVEAEPPAAWPGVIALTMGVFALVTSEFLPASVLTPLAADLGVSVGAAGQAVTATAVIGAFAAPLTPVLTGRFDRRLVMLGLMAILAISNLLTIFADSLPVLLVARVLLGAALGGFWSMAAALGMRLVPRAAIPKAMSLIFTGVSVATVSAAPVGAYVSDTLGWRAAFVIAGIVGLAALAAQALTLPRLPPTSVPRLGGLVEVARRPAVAAALIGVLLVISGHFAGFTYVRPVLEQVAGLDVAAISLSLLAFGVAGFFGNLAGGALVGRDPRLSILGGAGVIAVAAAAIVALGSIGWIAALALTLWGFAFAMLPVGFQAWATSAATDQAELAGGLLTSTFQVAIALGAVLGGLLVDRLGPLSAPGYAASAALAGVILVLAVRRGAAKAAPEAACQACG</sequence>
<comment type="subcellular location">
    <subcellularLocation>
        <location evidence="1">Cell membrane</location>
        <topology evidence="1">Multi-pass membrane protein</topology>
    </subcellularLocation>
</comment>
<keyword evidence="5 6" id="KW-0472">Membrane</keyword>
<dbReference type="EMBL" id="PJRQ01000038">
    <property type="protein sequence ID" value="PLR10232.1"/>
    <property type="molecule type" value="Genomic_DNA"/>
</dbReference>
<evidence type="ECO:0000313" key="10">
    <source>
        <dbReference type="Proteomes" id="UP000234483"/>
    </source>
</evidence>
<evidence type="ECO:0000256" key="5">
    <source>
        <dbReference type="ARBA" id="ARBA00023136"/>
    </source>
</evidence>
<keyword evidence="3 6" id="KW-0812">Transmembrane</keyword>
<dbReference type="InterPro" id="IPR011701">
    <property type="entry name" value="MFS"/>
</dbReference>
<proteinExistence type="predicted"/>
<dbReference type="PANTHER" id="PTHR43124">
    <property type="entry name" value="PURINE EFFLUX PUMP PBUE"/>
    <property type="match status" value="1"/>
</dbReference>
<dbReference type="Gene3D" id="1.20.1250.20">
    <property type="entry name" value="MFS general substrate transporter like domains"/>
    <property type="match status" value="1"/>
</dbReference>
<feature type="transmembrane region" description="Helical" evidence="6">
    <location>
        <begin position="117"/>
        <end position="139"/>
    </location>
</feature>
<dbReference type="EMBL" id="CP026100">
    <property type="protein sequence ID" value="AYV48701.1"/>
    <property type="molecule type" value="Genomic_DNA"/>
</dbReference>
<evidence type="ECO:0000256" key="3">
    <source>
        <dbReference type="ARBA" id="ARBA00022692"/>
    </source>
</evidence>
<keyword evidence="2" id="KW-1003">Cell membrane</keyword>
<feature type="transmembrane region" description="Helical" evidence="6">
    <location>
        <begin position="288"/>
        <end position="307"/>
    </location>
</feature>
<dbReference type="Pfam" id="PF07690">
    <property type="entry name" value="MFS_1"/>
    <property type="match status" value="1"/>
</dbReference>
<keyword evidence="4 6" id="KW-1133">Transmembrane helix</keyword>
<evidence type="ECO:0000256" key="2">
    <source>
        <dbReference type="ARBA" id="ARBA00022475"/>
    </source>
</evidence>
<dbReference type="InterPro" id="IPR050189">
    <property type="entry name" value="MFS_Efflux_Transporters"/>
</dbReference>
<dbReference type="PROSITE" id="PS50850">
    <property type="entry name" value="MFS"/>
    <property type="match status" value="1"/>
</dbReference>
<feature type="transmembrane region" description="Helical" evidence="6">
    <location>
        <begin position="56"/>
        <end position="80"/>
    </location>
</feature>
<accession>A0A2N5CQJ5</accession>
<dbReference type="InterPro" id="IPR036259">
    <property type="entry name" value="MFS_trans_sf"/>
</dbReference>
<dbReference type="GO" id="GO:0005886">
    <property type="term" value="C:plasma membrane"/>
    <property type="evidence" value="ECO:0007669"/>
    <property type="project" value="UniProtKB-SubCell"/>
</dbReference>
<dbReference type="KEGG" id="cfh:C1707_21910"/>
<feature type="transmembrane region" description="Helical" evidence="6">
    <location>
        <begin position="348"/>
        <end position="370"/>
    </location>
</feature>
<evidence type="ECO:0000259" key="7">
    <source>
        <dbReference type="PROSITE" id="PS50850"/>
    </source>
</evidence>
<dbReference type="SUPFAM" id="SSF103473">
    <property type="entry name" value="MFS general substrate transporter"/>
    <property type="match status" value="1"/>
</dbReference>
<organism evidence="9 10">
    <name type="scientific">Caulobacter flavus</name>
    <dbReference type="NCBI Taxonomy" id="1679497"/>
    <lineage>
        <taxon>Bacteria</taxon>
        <taxon>Pseudomonadati</taxon>
        <taxon>Pseudomonadota</taxon>
        <taxon>Alphaproteobacteria</taxon>
        <taxon>Caulobacterales</taxon>
        <taxon>Caulobacteraceae</taxon>
        <taxon>Caulobacter</taxon>
    </lineage>
</organism>
<feature type="transmembrane region" description="Helical" evidence="6">
    <location>
        <begin position="179"/>
        <end position="202"/>
    </location>
</feature>
<name>A0A2N5CQJ5_9CAUL</name>
<evidence type="ECO:0000313" key="8">
    <source>
        <dbReference type="EMBL" id="AYV48701.1"/>
    </source>
</evidence>
<reference evidence="8 11" key="2">
    <citation type="submission" date="2018-01" db="EMBL/GenBank/DDBJ databases">
        <title>Complete genome sequence of Caulobacter flavus RHGG3.</title>
        <authorList>
            <person name="Yang E."/>
        </authorList>
    </citation>
    <scope>NUCLEOTIDE SEQUENCE [LARGE SCALE GENOMIC DNA]</scope>
    <source>
        <strain evidence="8 11">RHGG3</strain>
    </source>
</reference>
<evidence type="ECO:0000313" key="11">
    <source>
        <dbReference type="Proteomes" id="UP000281192"/>
    </source>
</evidence>
<feature type="transmembrane region" description="Helical" evidence="6">
    <location>
        <begin position="92"/>
        <end position="111"/>
    </location>
</feature>
<dbReference type="Proteomes" id="UP000234483">
    <property type="component" value="Unassembled WGS sequence"/>
</dbReference>
<dbReference type="OrthoDB" id="9812189at2"/>
<reference evidence="9 10" key="1">
    <citation type="submission" date="2017-12" db="EMBL/GenBank/DDBJ databases">
        <title>The genome sequence of Caulobacter flavus CGMCC1 15093.</title>
        <authorList>
            <person name="Gao J."/>
            <person name="Mao X."/>
            <person name="Sun J."/>
        </authorList>
    </citation>
    <scope>NUCLEOTIDE SEQUENCE [LARGE SCALE GENOMIC DNA]</scope>
    <source>
        <strain evidence="9 10">CGMCC1 15093</strain>
    </source>
</reference>
<feature type="transmembrane region" description="Helical" evidence="6">
    <location>
        <begin position="313"/>
        <end position="336"/>
    </location>
</feature>
<feature type="transmembrane region" description="Helical" evidence="6">
    <location>
        <begin position="223"/>
        <end position="245"/>
    </location>
</feature>
<feature type="transmembrane region" description="Helical" evidence="6">
    <location>
        <begin position="257"/>
        <end position="276"/>
    </location>
</feature>
<evidence type="ECO:0000313" key="9">
    <source>
        <dbReference type="EMBL" id="PLR10232.1"/>
    </source>
</evidence>
<evidence type="ECO:0000256" key="6">
    <source>
        <dbReference type="SAM" id="Phobius"/>
    </source>
</evidence>